<reference evidence="3 4" key="1">
    <citation type="submission" date="2023-10" db="EMBL/GenBank/DDBJ databases">
        <title>Two novel species belonging to the OM43/NOR5 clade.</title>
        <authorList>
            <person name="Park M."/>
        </authorList>
    </citation>
    <scope>NUCLEOTIDE SEQUENCE [LARGE SCALE GENOMIC DNA]</scope>
    <source>
        <strain evidence="3 4">IMCC43200</strain>
    </source>
</reference>
<dbReference type="EMBL" id="CP136864">
    <property type="protein sequence ID" value="WOJ94278.1"/>
    <property type="molecule type" value="Genomic_DNA"/>
</dbReference>
<dbReference type="RefSeq" id="WP_407348913.1">
    <property type="nucleotide sequence ID" value="NZ_CP136864.1"/>
</dbReference>
<evidence type="ECO:0000256" key="1">
    <source>
        <dbReference type="ARBA" id="ARBA00022679"/>
    </source>
</evidence>
<dbReference type="CDD" id="cd03801">
    <property type="entry name" value="GT4_PimA-like"/>
    <property type="match status" value="1"/>
</dbReference>
<dbReference type="GO" id="GO:0016757">
    <property type="term" value="F:glycosyltransferase activity"/>
    <property type="evidence" value="ECO:0007669"/>
    <property type="project" value="UniProtKB-KW"/>
</dbReference>
<proteinExistence type="predicted"/>
<dbReference type="Proteomes" id="UP001626537">
    <property type="component" value="Chromosome"/>
</dbReference>
<dbReference type="EC" id="2.4.-.-" evidence="3"/>
<evidence type="ECO:0000313" key="4">
    <source>
        <dbReference type="Proteomes" id="UP001626537"/>
    </source>
</evidence>
<accession>A0ABZ0I5E9</accession>
<dbReference type="InterPro" id="IPR001296">
    <property type="entry name" value="Glyco_trans_1"/>
</dbReference>
<name>A0ABZ0I5E9_9GAMM</name>
<dbReference type="Gene3D" id="3.40.50.2000">
    <property type="entry name" value="Glycogen Phosphorylase B"/>
    <property type="match status" value="2"/>
</dbReference>
<dbReference type="Pfam" id="PF00534">
    <property type="entry name" value="Glycos_transf_1"/>
    <property type="match status" value="1"/>
</dbReference>
<dbReference type="PANTHER" id="PTHR46401:SF2">
    <property type="entry name" value="GLYCOSYLTRANSFERASE WBBK-RELATED"/>
    <property type="match status" value="1"/>
</dbReference>
<feature type="domain" description="Glycosyl transferase family 1" evidence="2">
    <location>
        <begin position="49"/>
        <end position="193"/>
    </location>
</feature>
<keyword evidence="1 3" id="KW-0808">Transferase</keyword>
<dbReference type="SUPFAM" id="SSF53756">
    <property type="entry name" value="UDP-Glycosyltransferase/glycogen phosphorylase"/>
    <property type="match status" value="1"/>
</dbReference>
<sequence length="216" mass="23891">MADRIVCPSVYVKEQLLRFGAEEEKVVVVPYGYTPRERRLSTYSKGPQSPFRLVFVGTVEYRKGIFDVIEVARALGARVELNIFGEARDKTLADVDIPVNVTIHGRTPFPVIEQAYLESDAFILPSHLEGSATVVYEALSYGLPCIVTAETGSVVRDGVEGIVVKRGNIESILNAVRKVIDDPILHKKMSDAAVIRSADFSEAAYGERICRVFDLI</sequence>
<organism evidence="3 4">
    <name type="scientific">Congregibacter variabilis</name>
    <dbReference type="NCBI Taxonomy" id="3081200"/>
    <lineage>
        <taxon>Bacteria</taxon>
        <taxon>Pseudomonadati</taxon>
        <taxon>Pseudomonadota</taxon>
        <taxon>Gammaproteobacteria</taxon>
        <taxon>Cellvibrionales</taxon>
        <taxon>Halieaceae</taxon>
        <taxon>Congregibacter</taxon>
    </lineage>
</organism>
<keyword evidence="4" id="KW-1185">Reference proteome</keyword>
<protein>
    <submittedName>
        <fullName evidence="3">Glycosyltransferase family 4 protein</fullName>
        <ecNumber evidence="3">2.4.-.-</ecNumber>
    </submittedName>
</protein>
<keyword evidence="3" id="KW-0328">Glycosyltransferase</keyword>
<evidence type="ECO:0000259" key="2">
    <source>
        <dbReference type="Pfam" id="PF00534"/>
    </source>
</evidence>
<dbReference type="PANTHER" id="PTHR46401">
    <property type="entry name" value="GLYCOSYLTRANSFERASE WBBK-RELATED"/>
    <property type="match status" value="1"/>
</dbReference>
<evidence type="ECO:0000313" key="3">
    <source>
        <dbReference type="EMBL" id="WOJ94278.1"/>
    </source>
</evidence>
<gene>
    <name evidence="3" type="ORF">R0135_03720</name>
</gene>